<reference evidence="3 4" key="1">
    <citation type="submission" date="2024-09" db="EMBL/GenBank/DDBJ databases">
        <title>Description of Labrys sedimenti sp. nov., isolated from a diclofenac-degrading enrichment culture, and genome-based reclassification of Labrys portucalensis as a later heterotypic synonym of Labrys neptuniae.</title>
        <authorList>
            <person name="Tancsics A."/>
            <person name="Csepanyi A."/>
        </authorList>
    </citation>
    <scope>NUCLEOTIDE SEQUENCE [LARGE SCALE GENOMIC DNA]</scope>
    <source>
        <strain evidence="3 4">LMG 23412</strain>
    </source>
</reference>
<feature type="region of interest" description="Disordered" evidence="1">
    <location>
        <begin position="28"/>
        <end position="85"/>
    </location>
</feature>
<feature type="domain" description="Smr" evidence="2">
    <location>
        <begin position="98"/>
        <end position="187"/>
    </location>
</feature>
<dbReference type="InterPro" id="IPR002625">
    <property type="entry name" value="Smr_dom"/>
</dbReference>
<dbReference type="PANTHER" id="PTHR35562">
    <property type="entry name" value="DNA ENDONUCLEASE SMRA-RELATED"/>
    <property type="match status" value="1"/>
</dbReference>
<dbReference type="Pfam" id="PF01713">
    <property type="entry name" value="Smr"/>
    <property type="match status" value="1"/>
</dbReference>
<feature type="compositionally biased region" description="Pro residues" evidence="1">
    <location>
        <begin position="65"/>
        <end position="77"/>
    </location>
</feature>
<name>A0ABV6ZLY6_9HYPH</name>
<dbReference type="EMBL" id="JBHGPK010000016">
    <property type="protein sequence ID" value="MFC2253129.1"/>
    <property type="molecule type" value="Genomic_DNA"/>
</dbReference>
<dbReference type="PROSITE" id="PS50828">
    <property type="entry name" value="SMR"/>
    <property type="match status" value="1"/>
</dbReference>
<evidence type="ECO:0000313" key="4">
    <source>
        <dbReference type="Proteomes" id="UP001595190"/>
    </source>
</evidence>
<evidence type="ECO:0000256" key="1">
    <source>
        <dbReference type="SAM" id="MobiDB-lite"/>
    </source>
</evidence>
<dbReference type="PANTHER" id="PTHR35562:SF2">
    <property type="entry name" value="DNA ENDONUCLEASE SMRA-RELATED"/>
    <property type="match status" value="1"/>
</dbReference>
<comment type="caution">
    <text evidence="3">The sequence shown here is derived from an EMBL/GenBank/DDBJ whole genome shotgun (WGS) entry which is preliminary data.</text>
</comment>
<dbReference type="SUPFAM" id="SSF160443">
    <property type="entry name" value="SMR domain-like"/>
    <property type="match status" value="1"/>
</dbReference>
<dbReference type="SMART" id="SM00463">
    <property type="entry name" value="SMR"/>
    <property type="match status" value="1"/>
</dbReference>
<organism evidence="3 4">
    <name type="scientific">Labrys neptuniae</name>
    <dbReference type="NCBI Taxonomy" id="376174"/>
    <lineage>
        <taxon>Bacteria</taxon>
        <taxon>Pseudomonadati</taxon>
        <taxon>Pseudomonadota</taxon>
        <taxon>Alphaproteobacteria</taxon>
        <taxon>Hyphomicrobiales</taxon>
        <taxon>Xanthobacteraceae</taxon>
        <taxon>Labrys</taxon>
    </lineage>
</organism>
<dbReference type="Proteomes" id="UP001595190">
    <property type="component" value="Unassembled WGS sequence"/>
</dbReference>
<protein>
    <submittedName>
        <fullName evidence="3">Smr/MutS family protein</fullName>
    </submittedName>
</protein>
<feature type="compositionally biased region" description="Low complexity" evidence="1">
    <location>
        <begin position="53"/>
        <end position="64"/>
    </location>
</feature>
<evidence type="ECO:0000259" key="2">
    <source>
        <dbReference type="PROSITE" id="PS50828"/>
    </source>
</evidence>
<accession>A0ABV6ZLY6</accession>
<dbReference type="RefSeq" id="WP_394313847.1">
    <property type="nucleotide sequence ID" value="NZ_JBHGPK010000016.1"/>
</dbReference>
<dbReference type="Gene3D" id="3.30.1370.110">
    <property type="match status" value="1"/>
</dbReference>
<evidence type="ECO:0000313" key="3">
    <source>
        <dbReference type="EMBL" id="MFC2253129.1"/>
    </source>
</evidence>
<dbReference type="InterPro" id="IPR036063">
    <property type="entry name" value="Smr_dom_sf"/>
</dbReference>
<proteinExistence type="predicted"/>
<gene>
    <name evidence="3" type="ORF">ACETRX_26050</name>
</gene>
<sequence>MSRRKGLSAEDSELWAFVTREVIPLKRRRRKLAKAATKAADTLPEPAAPPVKPAVKPKSAASRPAKPPAAPPIPPIAPIDKRERRQVVRGTRAIDARIDLHGMRQAEAHGALRGFLAIAQMRGYSMVLVITGKGGGGDMTFSGDERGVLRRVVPQWLRMPDLRPLILGFEEAHHGHGGSGALYVRLRRIRRLGDR</sequence>